<organism evidence="1 2">
    <name type="scientific">Portunus trituberculatus</name>
    <name type="common">Swimming crab</name>
    <name type="synonym">Neptunus trituberculatus</name>
    <dbReference type="NCBI Taxonomy" id="210409"/>
    <lineage>
        <taxon>Eukaryota</taxon>
        <taxon>Metazoa</taxon>
        <taxon>Ecdysozoa</taxon>
        <taxon>Arthropoda</taxon>
        <taxon>Crustacea</taxon>
        <taxon>Multicrustacea</taxon>
        <taxon>Malacostraca</taxon>
        <taxon>Eumalacostraca</taxon>
        <taxon>Eucarida</taxon>
        <taxon>Decapoda</taxon>
        <taxon>Pleocyemata</taxon>
        <taxon>Brachyura</taxon>
        <taxon>Eubrachyura</taxon>
        <taxon>Portunoidea</taxon>
        <taxon>Portunidae</taxon>
        <taxon>Portuninae</taxon>
        <taxon>Portunus</taxon>
    </lineage>
</organism>
<proteinExistence type="predicted"/>
<gene>
    <name evidence="1" type="ORF">E2C01_032074</name>
</gene>
<dbReference type="AlphaFoldDB" id="A0A5B7EYQ2"/>
<accession>A0A5B7EYQ2</accession>
<dbReference type="Proteomes" id="UP000324222">
    <property type="component" value="Unassembled WGS sequence"/>
</dbReference>
<dbReference type="EMBL" id="VSRR010004104">
    <property type="protein sequence ID" value="MPC38565.1"/>
    <property type="molecule type" value="Genomic_DNA"/>
</dbReference>
<reference evidence="1 2" key="1">
    <citation type="submission" date="2019-05" db="EMBL/GenBank/DDBJ databases">
        <title>Another draft genome of Portunus trituberculatus and its Hox gene families provides insights of decapod evolution.</title>
        <authorList>
            <person name="Jeong J.-H."/>
            <person name="Song I."/>
            <person name="Kim S."/>
            <person name="Choi T."/>
            <person name="Kim D."/>
            <person name="Ryu S."/>
            <person name="Kim W."/>
        </authorList>
    </citation>
    <scope>NUCLEOTIDE SEQUENCE [LARGE SCALE GENOMIC DNA]</scope>
    <source>
        <tissue evidence="1">Muscle</tissue>
    </source>
</reference>
<sequence length="64" mass="7300">MFATVGEGRRIEGWVMTGRVNMRRLNGRGKAGVPWVPTSNYDTSANFEMFGSHRMKKKIRNIKA</sequence>
<evidence type="ECO:0000313" key="1">
    <source>
        <dbReference type="EMBL" id="MPC38565.1"/>
    </source>
</evidence>
<keyword evidence="2" id="KW-1185">Reference proteome</keyword>
<name>A0A5B7EYQ2_PORTR</name>
<protein>
    <submittedName>
        <fullName evidence="1">Uncharacterized protein</fullName>
    </submittedName>
</protein>
<evidence type="ECO:0000313" key="2">
    <source>
        <dbReference type="Proteomes" id="UP000324222"/>
    </source>
</evidence>
<comment type="caution">
    <text evidence="1">The sequence shown here is derived from an EMBL/GenBank/DDBJ whole genome shotgun (WGS) entry which is preliminary data.</text>
</comment>